<sequence length="100" mass="11728">KTCSQCGFTVSVYFEAQSRRADTKMTLYYACGNLNCGYRWTDFDNDNTDFHAIQDEEYDDQDYLGREDYDVSNQIDDPNYEESEAIDTSAAQYQHNPEDW</sequence>
<evidence type="ECO:0000259" key="6">
    <source>
        <dbReference type="PROSITE" id="PS51133"/>
    </source>
</evidence>
<evidence type="ECO:0000256" key="3">
    <source>
        <dbReference type="ARBA" id="ARBA00022833"/>
    </source>
</evidence>
<feature type="non-terminal residue" evidence="7">
    <location>
        <position position="100"/>
    </location>
</feature>
<dbReference type="EMBL" id="CAJVPZ010017132">
    <property type="protein sequence ID" value="CAG8678582.1"/>
    <property type="molecule type" value="Genomic_DNA"/>
</dbReference>
<dbReference type="OrthoDB" id="282270at2759"/>
<evidence type="ECO:0000256" key="1">
    <source>
        <dbReference type="ARBA" id="ARBA00022723"/>
    </source>
</evidence>
<protein>
    <submittedName>
        <fullName evidence="7">11804_t:CDS:1</fullName>
    </submittedName>
</protein>
<dbReference type="InterPro" id="IPR001222">
    <property type="entry name" value="Znf_TFIIS"/>
</dbReference>
<dbReference type="Proteomes" id="UP000789396">
    <property type="component" value="Unassembled WGS sequence"/>
</dbReference>
<feature type="region of interest" description="Disordered" evidence="5">
    <location>
        <begin position="70"/>
        <end position="100"/>
    </location>
</feature>
<feature type="domain" description="TFIIS-type" evidence="6">
    <location>
        <begin position="1"/>
        <end position="41"/>
    </location>
</feature>
<dbReference type="SUPFAM" id="SSF57783">
    <property type="entry name" value="Zinc beta-ribbon"/>
    <property type="match status" value="1"/>
</dbReference>
<dbReference type="Gene3D" id="2.20.25.10">
    <property type="match status" value="1"/>
</dbReference>
<feature type="compositionally biased region" description="Polar residues" evidence="5">
    <location>
        <begin position="89"/>
        <end position="100"/>
    </location>
</feature>
<evidence type="ECO:0000256" key="5">
    <source>
        <dbReference type="SAM" id="MobiDB-lite"/>
    </source>
</evidence>
<organism evidence="7 8">
    <name type="scientific">Racocetra fulgida</name>
    <dbReference type="NCBI Taxonomy" id="60492"/>
    <lineage>
        <taxon>Eukaryota</taxon>
        <taxon>Fungi</taxon>
        <taxon>Fungi incertae sedis</taxon>
        <taxon>Mucoromycota</taxon>
        <taxon>Glomeromycotina</taxon>
        <taxon>Glomeromycetes</taxon>
        <taxon>Diversisporales</taxon>
        <taxon>Gigasporaceae</taxon>
        <taxon>Racocetra</taxon>
    </lineage>
</organism>
<dbReference type="GO" id="GO:0003676">
    <property type="term" value="F:nucleic acid binding"/>
    <property type="evidence" value="ECO:0007669"/>
    <property type="project" value="InterPro"/>
</dbReference>
<dbReference type="GO" id="GO:0006351">
    <property type="term" value="P:DNA-templated transcription"/>
    <property type="evidence" value="ECO:0007669"/>
    <property type="project" value="InterPro"/>
</dbReference>
<evidence type="ECO:0000256" key="2">
    <source>
        <dbReference type="ARBA" id="ARBA00022771"/>
    </source>
</evidence>
<dbReference type="SMART" id="SM00440">
    <property type="entry name" value="ZnF_C2C2"/>
    <property type="match status" value="1"/>
</dbReference>
<accession>A0A9N9EGF7</accession>
<proteinExistence type="predicted"/>
<keyword evidence="8" id="KW-1185">Reference proteome</keyword>
<evidence type="ECO:0000256" key="4">
    <source>
        <dbReference type="PROSITE-ProRule" id="PRU00472"/>
    </source>
</evidence>
<evidence type="ECO:0000313" key="8">
    <source>
        <dbReference type="Proteomes" id="UP000789396"/>
    </source>
</evidence>
<dbReference type="PROSITE" id="PS51133">
    <property type="entry name" value="ZF_TFIIS_2"/>
    <property type="match status" value="1"/>
</dbReference>
<dbReference type="Pfam" id="PF01096">
    <property type="entry name" value="Zn_ribbon_TFIIS"/>
    <property type="match status" value="1"/>
</dbReference>
<keyword evidence="3" id="KW-0862">Zinc</keyword>
<comment type="caution">
    <text evidence="7">The sequence shown here is derived from an EMBL/GenBank/DDBJ whole genome shotgun (WGS) entry which is preliminary data.</text>
</comment>
<dbReference type="GO" id="GO:0008270">
    <property type="term" value="F:zinc ion binding"/>
    <property type="evidence" value="ECO:0007669"/>
    <property type="project" value="UniProtKB-KW"/>
</dbReference>
<reference evidence="7" key="1">
    <citation type="submission" date="2021-06" db="EMBL/GenBank/DDBJ databases">
        <authorList>
            <person name="Kallberg Y."/>
            <person name="Tangrot J."/>
            <person name="Rosling A."/>
        </authorList>
    </citation>
    <scope>NUCLEOTIDE SEQUENCE</scope>
    <source>
        <strain evidence="7">IN212</strain>
    </source>
</reference>
<gene>
    <name evidence="7" type="ORF">RFULGI_LOCUS9521</name>
</gene>
<evidence type="ECO:0000313" key="7">
    <source>
        <dbReference type="EMBL" id="CAG8678582.1"/>
    </source>
</evidence>
<name>A0A9N9EGF7_9GLOM</name>
<keyword evidence="2 4" id="KW-0863">Zinc-finger</keyword>
<dbReference type="AlphaFoldDB" id="A0A9N9EGF7"/>
<keyword evidence="1" id="KW-0479">Metal-binding</keyword>